<evidence type="ECO:0000313" key="3">
    <source>
        <dbReference type="Proteomes" id="UP000469890"/>
    </source>
</evidence>
<gene>
    <name evidence="2" type="ORF">FB192DRAFT_1370466</name>
</gene>
<sequence length="175" mass="18430">MKFSAIALVGSLIAGASALQNFQTADKQLNISSPLLNGVYIAGQILPLSYTPLSPNIVLNIYLKGANINESAVALNADTSNDPTSNVPIKVDNMTYYQHSINYAIPTTYPAGNYECIYENVATHTNTSIPISVLAYVPPPGASSANSTAVSAAPTASETSIILAQPSSKFENMLF</sequence>
<evidence type="ECO:0000313" key="2">
    <source>
        <dbReference type="EMBL" id="KAF1803928.1"/>
    </source>
</evidence>
<protein>
    <submittedName>
        <fullName evidence="2">Uncharacterized protein</fullName>
    </submittedName>
</protein>
<name>A0A8H4F519_MUCCL</name>
<reference evidence="2 3" key="1">
    <citation type="submission" date="2019-09" db="EMBL/GenBank/DDBJ databases">
        <authorList>
            <consortium name="DOE Joint Genome Institute"/>
            <person name="Mondo S.J."/>
            <person name="Navarro-Mendoza M.I."/>
            <person name="Perez-Arques C."/>
            <person name="Panchal S."/>
            <person name="Nicolas F.E."/>
            <person name="Ganguly P."/>
            <person name="Pangilinan J."/>
            <person name="Grigoriev I."/>
            <person name="Heitman J."/>
            <person name="Sanya K."/>
            <person name="Garre V."/>
        </authorList>
    </citation>
    <scope>NUCLEOTIDE SEQUENCE [LARGE SCALE GENOMIC DNA]</scope>
    <source>
        <strain evidence="2 3">MU402</strain>
    </source>
</reference>
<dbReference type="AlphaFoldDB" id="A0A8H4F519"/>
<proteinExistence type="predicted"/>
<comment type="caution">
    <text evidence="2">The sequence shown here is derived from an EMBL/GenBank/DDBJ whole genome shotgun (WGS) entry which is preliminary data.</text>
</comment>
<accession>A0A8H4F519</accession>
<keyword evidence="1" id="KW-0732">Signal</keyword>
<evidence type="ECO:0000256" key="1">
    <source>
        <dbReference type="SAM" id="SignalP"/>
    </source>
</evidence>
<feature type="signal peptide" evidence="1">
    <location>
        <begin position="1"/>
        <end position="18"/>
    </location>
</feature>
<dbReference type="EMBL" id="JAAECE010000003">
    <property type="protein sequence ID" value="KAF1803928.1"/>
    <property type="molecule type" value="Genomic_DNA"/>
</dbReference>
<organism evidence="2 3">
    <name type="scientific">Mucor circinelloides f. lusitanicus</name>
    <name type="common">Mucor racemosus var. lusitanicus</name>
    <dbReference type="NCBI Taxonomy" id="29924"/>
    <lineage>
        <taxon>Eukaryota</taxon>
        <taxon>Fungi</taxon>
        <taxon>Fungi incertae sedis</taxon>
        <taxon>Mucoromycota</taxon>
        <taxon>Mucoromycotina</taxon>
        <taxon>Mucoromycetes</taxon>
        <taxon>Mucorales</taxon>
        <taxon>Mucorineae</taxon>
        <taxon>Mucoraceae</taxon>
        <taxon>Mucor</taxon>
    </lineage>
</organism>
<dbReference type="Proteomes" id="UP000469890">
    <property type="component" value="Unassembled WGS sequence"/>
</dbReference>
<feature type="chain" id="PRO_5034930095" evidence="1">
    <location>
        <begin position="19"/>
        <end position="175"/>
    </location>
</feature>